<dbReference type="eggNOG" id="COG0697">
    <property type="taxonomic scope" value="Bacteria"/>
</dbReference>
<accession>F6G5S7</accession>
<feature type="transmembrane region" description="Helical" evidence="7">
    <location>
        <begin position="243"/>
        <end position="261"/>
    </location>
</feature>
<feature type="transmembrane region" description="Helical" evidence="7">
    <location>
        <begin position="212"/>
        <end position="231"/>
    </location>
</feature>
<dbReference type="EMBL" id="CP002819">
    <property type="protein sequence ID" value="AEG70504.1"/>
    <property type="molecule type" value="Genomic_DNA"/>
</dbReference>
<evidence type="ECO:0000256" key="2">
    <source>
        <dbReference type="ARBA" id="ARBA00007362"/>
    </source>
</evidence>
<dbReference type="AlphaFoldDB" id="F6G5S7"/>
<feature type="transmembrane region" description="Helical" evidence="7">
    <location>
        <begin position="97"/>
        <end position="117"/>
    </location>
</feature>
<evidence type="ECO:0000256" key="1">
    <source>
        <dbReference type="ARBA" id="ARBA00004141"/>
    </source>
</evidence>
<dbReference type="GO" id="GO:0016020">
    <property type="term" value="C:membrane"/>
    <property type="evidence" value="ECO:0007669"/>
    <property type="project" value="UniProtKB-SubCell"/>
</dbReference>
<evidence type="ECO:0000256" key="3">
    <source>
        <dbReference type="ARBA" id="ARBA00022692"/>
    </source>
</evidence>
<dbReference type="PANTHER" id="PTHR32322:SF2">
    <property type="entry name" value="EAMA DOMAIN-CONTAINING PROTEIN"/>
    <property type="match status" value="1"/>
</dbReference>
<keyword evidence="5 7" id="KW-0472">Membrane</keyword>
<feature type="domain" description="EamA" evidence="8">
    <location>
        <begin position="150"/>
        <end position="279"/>
    </location>
</feature>
<comment type="subcellular location">
    <subcellularLocation>
        <location evidence="1">Membrane</location>
        <topology evidence="1">Multi-pass membrane protein</topology>
    </subcellularLocation>
</comment>
<feature type="region of interest" description="Disordered" evidence="6">
    <location>
        <begin position="295"/>
        <end position="314"/>
    </location>
</feature>
<evidence type="ECO:0000259" key="8">
    <source>
        <dbReference type="Pfam" id="PF00892"/>
    </source>
</evidence>
<evidence type="ECO:0000256" key="7">
    <source>
        <dbReference type="SAM" id="Phobius"/>
    </source>
</evidence>
<feature type="domain" description="EamA" evidence="8">
    <location>
        <begin position="12"/>
        <end position="140"/>
    </location>
</feature>
<dbReference type="Proteomes" id="UP000007953">
    <property type="component" value="Chromosome"/>
</dbReference>
<proteinExistence type="inferred from homology"/>
<comment type="similarity">
    <text evidence="2">Belongs to the EamA transporter family.</text>
</comment>
<dbReference type="Pfam" id="PF00892">
    <property type="entry name" value="EamA"/>
    <property type="match status" value="2"/>
</dbReference>
<name>F6G5S7_RALS8</name>
<dbReference type="SUPFAM" id="SSF103481">
    <property type="entry name" value="Multidrug resistance efflux transporter EmrE"/>
    <property type="match status" value="2"/>
</dbReference>
<feature type="transmembrane region" description="Helical" evidence="7">
    <location>
        <begin position="12"/>
        <end position="31"/>
    </location>
</feature>
<dbReference type="PANTHER" id="PTHR32322">
    <property type="entry name" value="INNER MEMBRANE TRANSPORTER"/>
    <property type="match status" value="1"/>
</dbReference>
<evidence type="ECO:0000256" key="4">
    <source>
        <dbReference type="ARBA" id="ARBA00022989"/>
    </source>
</evidence>
<feature type="compositionally biased region" description="Low complexity" evidence="6">
    <location>
        <begin position="299"/>
        <end position="314"/>
    </location>
</feature>
<feature type="transmembrane region" description="Helical" evidence="7">
    <location>
        <begin position="37"/>
        <end position="59"/>
    </location>
</feature>
<dbReference type="InterPro" id="IPR050638">
    <property type="entry name" value="AA-Vitamin_Transporters"/>
</dbReference>
<dbReference type="PATRIC" id="fig|1031711.3.peg.3145"/>
<evidence type="ECO:0000256" key="5">
    <source>
        <dbReference type="ARBA" id="ARBA00023136"/>
    </source>
</evidence>
<feature type="transmembrane region" description="Helical" evidence="7">
    <location>
        <begin position="149"/>
        <end position="169"/>
    </location>
</feature>
<reference evidence="9 10" key="1">
    <citation type="journal article" date="2011" name="J. Bacteriol.">
        <title>Complete genome sequence of the plant pathogen Ralstonia solanacearum strain Po82.</title>
        <authorList>
            <person name="Xu J."/>
            <person name="Zheng H.J."/>
            <person name="Liu L."/>
            <person name="Pan Z.C."/>
            <person name="Prior P."/>
            <person name="Tang B."/>
            <person name="Xu J.S."/>
            <person name="Zhang H."/>
            <person name="Tian Q."/>
            <person name="Zhang L.Q."/>
            <person name="Feng J."/>
        </authorList>
    </citation>
    <scope>NUCLEOTIDE SEQUENCE [LARGE SCALE GENOMIC DNA]</scope>
    <source>
        <strain evidence="9 10">Po82</strain>
    </source>
</reference>
<evidence type="ECO:0000256" key="6">
    <source>
        <dbReference type="SAM" id="MobiDB-lite"/>
    </source>
</evidence>
<gene>
    <name evidence="9" type="ordered locus">RSPO_c03213</name>
</gene>
<protein>
    <recommendedName>
        <fullName evidence="8">EamA domain-containing protein</fullName>
    </recommendedName>
</protein>
<feature type="transmembrane region" description="Helical" evidence="7">
    <location>
        <begin position="267"/>
        <end position="285"/>
    </location>
</feature>
<keyword evidence="3 7" id="KW-0812">Transmembrane</keyword>
<dbReference type="InterPro" id="IPR037185">
    <property type="entry name" value="EmrE-like"/>
</dbReference>
<keyword evidence="4 7" id="KW-1133">Transmembrane helix</keyword>
<evidence type="ECO:0000313" key="10">
    <source>
        <dbReference type="Proteomes" id="UP000007953"/>
    </source>
</evidence>
<dbReference type="HOGENOM" id="CLU_033863_2_2_4"/>
<evidence type="ECO:0000313" key="9">
    <source>
        <dbReference type="EMBL" id="AEG70504.1"/>
    </source>
</evidence>
<dbReference type="InterPro" id="IPR000620">
    <property type="entry name" value="EamA_dom"/>
</dbReference>
<organism evidence="9 10">
    <name type="scientific">Ralstonia solanacearum (strain Po82)</name>
    <dbReference type="NCBI Taxonomy" id="1031711"/>
    <lineage>
        <taxon>Bacteria</taxon>
        <taxon>Pseudomonadati</taxon>
        <taxon>Pseudomonadota</taxon>
        <taxon>Betaproteobacteria</taxon>
        <taxon>Burkholderiales</taxon>
        <taxon>Burkholderiaceae</taxon>
        <taxon>Ralstonia</taxon>
        <taxon>Ralstonia solanacearum species complex</taxon>
    </lineage>
</organism>
<feature type="transmembrane region" description="Helical" evidence="7">
    <location>
        <begin position="71"/>
        <end position="91"/>
    </location>
</feature>
<dbReference type="KEGG" id="rsn:RSPO_c03213"/>
<feature type="transmembrane region" description="Helical" evidence="7">
    <location>
        <begin position="124"/>
        <end position="143"/>
    </location>
</feature>
<sequence>MEQFPMPSNRLITILATALAPCLWGTTYIVFTQTLPVSHPLLVGALRALPAGILLMLLGPGLPPRDKLGRLALVGVANIGVFFALLFVAAARLPGGVAATVMSVQPLIVGLLVWPVLGRRPRPAQLVAALAGSLGVGLLILGPAARLDAIGVVAALGAAVSMATGTVLIERWGRVGTPLALAAWQLALGGLVLLPVALAVEGLPPLPTLRNAAGFAYLIVIGTALGYWLWVRGIGRLGADVTFLSLLSPLTATVLGALLLGEWFSPVQTAGALLILAATVSGMALSRRARVAGSQDNNAARPVQPVAPRAGASR</sequence>
<feature type="transmembrane region" description="Helical" evidence="7">
    <location>
        <begin position="181"/>
        <end position="200"/>
    </location>
</feature>